<sequence>MSKTEYLSFGDKTKDALKKYGVPAAIIAGGIGLTVATGGTDLLAGGALAAGATAGTEVAAGAEASGVAAEALSAANTLGKAKSLGTAVARTPLVSKLTSWTKTIVGKVGKVGKGLDFGGSSDTSNGLLNTAKAIGTTALSAKELDKMATGLDKLVEKGLSR</sequence>
<dbReference type="AlphaFoldDB" id="A0A6F9XP15"/>
<evidence type="ECO:0000313" key="1">
    <source>
        <dbReference type="EMBL" id="GET06937.1"/>
    </source>
</evidence>
<accession>A0A6F9XP15</accession>
<reference evidence="1" key="1">
    <citation type="submission" date="2019-10" db="EMBL/GenBank/DDBJ databases">
        <title>Lactobacillus agilis SY212 Whole Genome Sequencing Project.</title>
        <authorList>
            <person name="Suzuki S."/>
            <person name="Endo A."/>
            <person name="Maeno S."/>
            <person name="Shiwa Y."/>
            <person name="Matsutani M."/>
            <person name="Kajikawa A."/>
        </authorList>
    </citation>
    <scope>NUCLEOTIDE SEQUENCE</scope>
    <source>
        <strain evidence="1">SY212</strain>
    </source>
</reference>
<proteinExistence type="predicted"/>
<comment type="caution">
    <text evidence="1">The sequence shown here is derived from an EMBL/GenBank/DDBJ whole genome shotgun (WGS) entry which is preliminary data.</text>
</comment>
<dbReference type="Proteomes" id="UP000494265">
    <property type="component" value="Unassembled WGS sequence"/>
</dbReference>
<name>A0A6F9XP15_9LACO</name>
<dbReference type="RefSeq" id="WP_172585130.1">
    <property type="nucleotide sequence ID" value="NZ_BLAM01000191.1"/>
</dbReference>
<gene>
    <name evidence="1" type="ORF">SY212_19670</name>
</gene>
<dbReference type="EMBL" id="BLAM01000191">
    <property type="protein sequence ID" value="GET06937.1"/>
    <property type="molecule type" value="Genomic_DNA"/>
</dbReference>
<protein>
    <submittedName>
        <fullName evidence="1">Uncharacterized protein</fullName>
    </submittedName>
</protein>
<organism evidence="1">
    <name type="scientific">Ligilactobacillus agilis</name>
    <dbReference type="NCBI Taxonomy" id="1601"/>
    <lineage>
        <taxon>Bacteria</taxon>
        <taxon>Bacillati</taxon>
        <taxon>Bacillota</taxon>
        <taxon>Bacilli</taxon>
        <taxon>Lactobacillales</taxon>
        <taxon>Lactobacillaceae</taxon>
        <taxon>Ligilactobacillus</taxon>
    </lineage>
</organism>